<dbReference type="InterPro" id="IPR012337">
    <property type="entry name" value="RNaseH-like_sf"/>
</dbReference>
<name>A0A6A2ZET8_HIBSY</name>
<feature type="compositionally biased region" description="Low complexity" evidence="6">
    <location>
        <begin position="242"/>
        <end position="255"/>
    </location>
</feature>
<dbReference type="SUPFAM" id="SSF53098">
    <property type="entry name" value="Ribonuclease H-like"/>
    <property type="match status" value="1"/>
</dbReference>
<feature type="compositionally biased region" description="Acidic residues" evidence="6">
    <location>
        <begin position="1"/>
        <end position="14"/>
    </location>
</feature>
<keyword evidence="9" id="KW-1185">Reference proteome</keyword>
<feature type="compositionally biased region" description="Polar residues" evidence="6">
    <location>
        <begin position="104"/>
        <end position="116"/>
    </location>
</feature>
<feature type="compositionally biased region" description="Low complexity" evidence="6">
    <location>
        <begin position="150"/>
        <end position="166"/>
    </location>
</feature>
<dbReference type="CDD" id="cd06222">
    <property type="entry name" value="RNase_H_like"/>
    <property type="match status" value="1"/>
</dbReference>
<feature type="region of interest" description="Disordered" evidence="6">
    <location>
        <begin position="287"/>
        <end position="425"/>
    </location>
</feature>
<feature type="compositionally biased region" description="Basic and acidic residues" evidence="6">
    <location>
        <begin position="401"/>
        <end position="423"/>
    </location>
</feature>
<sequence length="656" mass="71882">MESENGVTMEEEILVSEKAEVEESFAEEKKEEPNADINGEGDSNLKEDSKQQGKKSQVKANKAPANVSKISKTLKEPSNMSGGNSKNIKVTKDKPHLRSAAPVTRNQRPALSQSLSFPARRVHGDALVKSIDEYEEKADPKHAQEKNSKVHVSSSKGSVLLLSRSSHPNRRGSIHADSKNVNGGGTTSRRATLASFPSNEQAVSAKSGPGNAAAKPSSSSESADSKPITAAVLIKEDDDVHSTTSATSRSTRRSSGPGFTFRLEERAEKRKKFLSKLEEKIHAKEVEKNNLQAKSRENQEKEIKQLRKSLTFKATPMPSFYREPPSKVELNKIPTTRAKSPKLGRNKGGAAATNNPSEGDGSGVSLSLNQERNNSTKKNQTNGSEDVASKKTVKKPQPKLQSKETAKSEEKPGKSEPKTKKTENLVQDACVGKPEENQTDPINLAQSEDAVTVAEEINPTQNGGPMPGLANSDIMARQVTVGGVVLWTTWKIRNLIVFEGELDMAEYFFLARFRLASWFLAKNKGVSIPKDSLISDPSLGDSCSFNAKQIVSVSPWSPPPKGNCWSGPPTYMELKAIHKGLVFYADFRESFKDRLIIESDNKVAVDWVKEVELCLDVYVFMVKDIVHRLDVLHGVDRWVNRTANLEADALAKEGID</sequence>
<dbReference type="InterPro" id="IPR027329">
    <property type="entry name" value="TPX2_C"/>
</dbReference>
<dbReference type="Proteomes" id="UP000436088">
    <property type="component" value="Unassembled WGS sequence"/>
</dbReference>
<reference evidence="8" key="1">
    <citation type="submission" date="2019-09" db="EMBL/GenBank/DDBJ databases">
        <title>Draft genome information of white flower Hibiscus syriacus.</title>
        <authorList>
            <person name="Kim Y.-M."/>
        </authorList>
    </citation>
    <scope>NUCLEOTIDE SEQUENCE [LARGE SCALE GENOMIC DNA]</scope>
    <source>
        <strain evidence="8">YM2019G1</strain>
    </source>
</reference>
<proteinExistence type="inferred from homology"/>
<feature type="compositionally biased region" description="Polar residues" evidence="6">
    <location>
        <begin position="187"/>
        <end position="204"/>
    </location>
</feature>
<feature type="compositionally biased region" description="Basic and acidic residues" evidence="6">
    <location>
        <begin position="122"/>
        <end position="148"/>
    </location>
</feature>
<dbReference type="InterPro" id="IPR044730">
    <property type="entry name" value="RNase_H-like_dom_plant"/>
</dbReference>
<dbReference type="PANTHER" id="PTHR31358:SF30">
    <property type="entry name" value="PROTEIN WVD2-LIKE 4"/>
    <property type="match status" value="1"/>
</dbReference>
<organism evidence="8 9">
    <name type="scientific">Hibiscus syriacus</name>
    <name type="common">Rose of Sharon</name>
    <dbReference type="NCBI Taxonomy" id="106335"/>
    <lineage>
        <taxon>Eukaryota</taxon>
        <taxon>Viridiplantae</taxon>
        <taxon>Streptophyta</taxon>
        <taxon>Embryophyta</taxon>
        <taxon>Tracheophyta</taxon>
        <taxon>Spermatophyta</taxon>
        <taxon>Magnoliopsida</taxon>
        <taxon>eudicotyledons</taxon>
        <taxon>Gunneridae</taxon>
        <taxon>Pentapetalae</taxon>
        <taxon>rosids</taxon>
        <taxon>malvids</taxon>
        <taxon>Malvales</taxon>
        <taxon>Malvaceae</taxon>
        <taxon>Malvoideae</taxon>
        <taxon>Hibiscus</taxon>
    </lineage>
</organism>
<evidence type="ECO:0000256" key="5">
    <source>
        <dbReference type="ARBA" id="ARBA00023212"/>
    </source>
</evidence>
<protein>
    <submittedName>
        <fullName evidence="8">Neurofilament heavy polypeptide-like isoform X3</fullName>
    </submittedName>
</protein>
<evidence type="ECO:0000313" key="8">
    <source>
        <dbReference type="EMBL" id="KAE8690564.1"/>
    </source>
</evidence>
<comment type="subcellular location">
    <subcellularLocation>
        <location evidence="1">Cytoplasm</location>
        <location evidence="1">Cytoskeleton</location>
    </subcellularLocation>
</comment>
<evidence type="ECO:0000313" key="9">
    <source>
        <dbReference type="Proteomes" id="UP000436088"/>
    </source>
</evidence>
<evidence type="ECO:0000256" key="2">
    <source>
        <dbReference type="ARBA" id="ARBA00005885"/>
    </source>
</evidence>
<dbReference type="GO" id="GO:0008017">
    <property type="term" value="F:microtubule binding"/>
    <property type="evidence" value="ECO:0007669"/>
    <property type="project" value="InterPro"/>
</dbReference>
<feature type="compositionally biased region" description="Basic and acidic residues" evidence="6">
    <location>
        <begin position="15"/>
        <end position="33"/>
    </location>
</feature>
<feature type="compositionally biased region" description="Basic and acidic residues" evidence="6">
    <location>
        <begin position="287"/>
        <end position="305"/>
    </location>
</feature>
<comment type="similarity">
    <text evidence="2">Belongs to the TPX2 family.</text>
</comment>
<dbReference type="InterPro" id="IPR036397">
    <property type="entry name" value="RNaseH_sf"/>
</dbReference>
<evidence type="ECO:0000256" key="6">
    <source>
        <dbReference type="SAM" id="MobiDB-lite"/>
    </source>
</evidence>
<evidence type="ECO:0000256" key="3">
    <source>
        <dbReference type="ARBA" id="ARBA00022490"/>
    </source>
</evidence>
<dbReference type="EMBL" id="VEPZ02001152">
    <property type="protein sequence ID" value="KAE8690564.1"/>
    <property type="molecule type" value="Genomic_DNA"/>
</dbReference>
<comment type="caution">
    <text evidence="8">The sequence shown here is derived from an EMBL/GenBank/DDBJ whole genome shotgun (WGS) entry which is preliminary data.</text>
</comment>
<dbReference type="GO" id="GO:0003676">
    <property type="term" value="F:nucleic acid binding"/>
    <property type="evidence" value="ECO:0007669"/>
    <property type="project" value="InterPro"/>
</dbReference>
<feature type="compositionally biased region" description="Low complexity" evidence="6">
    <location>
        <begin position="212"/>
        <end position="227"/>
    </location>
</feature>
<feature type="compositionally biased region" description="Polar residues" evidence="6">
    <location>
        <begin position="68"/>
        <end position="88"/>
    </location>
</feature>
<evidence type="ECO:0000256" key="1">
    <source>
        <dbReference type="ARBA" id="ARBA00004245"/>
    </source>
</evidence>
<dbReference type="Gene3D" id="3.30.420.10">
    <property type="entry name" value="Ribonuclease H-like superfamily/Ribonuclease H"/>
    <property type="match status" value="1"/>
</dbReference>
<dbReference type="Pfam" id="PF06886">
    <property type="entry name" value="TPX2"/>
    <property type="match status" value="1"/>
</dbReference>
<feature type="region of interest" description="Disordered" evidence="6">
    <location>
        <begin position="1"/>
        <end position="264"/>
    </location>
</feature>
<accession>A0A6A2ZET8</accession>
<feature type="compositionally biased region" description="Polar residues" evidence="6">
    <location>
        <begin position="364"/>
        <end position="384"/>
    </location>
</feature>
<dbReference type="InterPro" id="IPR044833">
    <property type="entry name" value="WDL5/6"/>
</dbReference>
<keyword evidence="5" id="KW-0206">Cytoskeleton</keyword>
<evidence type="ECO:0000259" key="7">
    <source>
        <dbReference type="Pfam" id="PF06886"/>
    </source>
</evidence>
<keyword evidence="3" id="KW-0963">Cytoplasm</keyword>
<dbReference type="AlphaFoldDB" id="A0A6A2ZET8"/>
<gene>
    <name evidence="8" type="ORF">F3Y22_tig00110895pilonHSYRG00844</name>
</gene>
<evidence type="ECO:0000256" key="4">
    <source>
        <dbReference type="ARBA" id="ARBA00022701"/>
    </source>
</evidence>
<feature type="domain" description="TPX2 C-terminal" evidence="7">
    <location>
        <begin position="259"/>
        <end position="333"/>
    </location>
</feature>
<keyword evidence="4" id="KW-0493">Microtubule</keyword>
<dbReference type="GO" id="GO:0005874">
    <property type="term" value="C:microtubule"/>
    <property type="evidence" value="ECO:0007669"/>
    <property type="project" value="UniProtKB-KW"/>
</dbReference>
<dbReference type="PANTHER" id="PTHR31358">
    <property type="entry name" value="PROTEIN WVD2-LIKE 4"/>
    <property type="match status" value="1"/>
</dbReference>